<keyword evidence="3" id="KW-0472">Membrane</keyword>
<keyword evidence="1" id="KW-0378">Hydrolase</keyword>
<evidence type="ECO:0000313" key="4">
    <source>
        <dbReference type="EMBL" id="KAK1926180.1"/>
    </source>
</evidence>
<proteinExistence type="predicted"/>
<dbReference type="PANTHER" id="PTHR20963">
    <property type="entry name" value="MULTIPLE INOSITOL POLYPHOSPHATE PHOSPHATASE-RELATED"/>
    <property type="match status" value="1"/>
</dbReference>
<dbReference type="PROSITE" id="PS00778">
    <property type="entry name" value="HIS_ACID_PHOSPHAT_2"/>
    <property type="match status" value="1"/>
</dbReference>
<dbReference type="Pfam" id="PF00328">
    <property type="entry name" value="His_Phos_2"/>
    <property type="match status" value="1"/>
</dbReference>
<dbReference type="GO" id="GO:0003993">
    <property type="term" value="F:acid phosphatase activity"/>
    <property type="evidence" value="ECO:0007669"/>
    <property type="project" value="TreeGrafter"/>
</dbReference>
<reference evidence="4" key="1">
    <citation type="submission" date="2023-02" db="EMBL/GenBank/DDBJ databases">
        <title>Identification and recombinant expression of a fungal hydrolase from Papiliotrema laurentii that hydrolyzes apple cutin and clears colloidal polyester polyurethane.</title>
        <authorList>
            <consortium name="DOE Joint Genome Institute"/>
            <person name="Roman V.A."/>
            <person name="Bojanowski C."/>
            <person name="Crable B.R."/>
            <person name="Wagner D.N."/>
            <person name="Hung C.S."/>
            <person name="Nadeau L.J."/>
            <person name="Schratz L."/>
            <person name="Haridas S."/>
            <person name="Pangilinan J."/>
            <person name="Lipzen A."/>
            <person name="Na H."/>
            <person name="Yan M."/>
            <person name="Ng V."/>
            <person name="Grigoriev I.V."/>
            <person name="Spatafora J.W."/>
            <person name="Barlow D."/>
            <person name="Biffinger J."/>
            <person name="Kelley-Loughnane N."/>
            <person name="Varaljay V.A."/>
            <person name="Crookes-Goodson W.J."/>
        </authorList>
    </citation>
    <scope>NUCLEOTIDE SEQUENCE</scope>
    <source>
        <strain evidence="4">5307AH</strain>
    </source>
</reference>
<feature type="compositionally biased region" description="Low complexity" evidence="2">
    <location>
        <begin position="15"/>
        <end position="41"/>
    </location>
</feature>
<name>A0AAD9L7J5_PAPLA</name>
<comment type="caution">
    <text evidence="4">The sequence shown here is derived from an EMBL/GenBank/DDBJ whole genome shotgun (WGS) entry which is preliminary data.</text>
</comment>
<evidence type="ECO:0000256" key="3">
    <source>
        <dbReference type="SAM" id="Phobius"/>
    </source>
</evidence>
<dbReference type="Proteomes" id="UP001182556">
    <property type="component" value="Unassembled WGS sequence"/>
</dbReference>
<dbReference type="InterPro" id="IPR029033">
    <property type="entry name" value="His_PPase_superfam"/>
</dbReference>
<accession>A0AAD9L7J5</accession>
<keyword evidence="3" id="KW-1133">Transmembrane helix</keyword>
<organism evidence="4 5">
    <name type="scientific">Papiliotrema laurentii</name>
    <name type="common">Cryptococcus laurentii</name>
    <dbReference type="NCBI Taxonomy" id="5418"/>
    <lineage>
        <taxon>Eukaryota</taxon>
        <taxon>Fungi</taxon>
        <taxon>Dikarya</taxon>
        <taxon>Basidiomycota</taxon>
        <taxon>Agaricomycotina</taxon>
        <taxon>Tremellomycetes</taxon>
        <taxon>Tremellales</taxon>
        <taxon>Rhynchogastremaceae</taxon>
        <taxon>Papiliotrema</taxon>
    </lineage>
</organism>
<dbReference type="InterPro" id="IPR033379">
    <property type="entry name" value="Acid_Pase_AS"/>
</dbReference>
<sequence length="556" mass="61954">MSFLPAPNSRTPLLAAHSSAQPSSSQSRSSRARSPNPSARPILVPTVSHAGRTRRKRSPNHRTVPAILIFVLVGLTAMIAWDVSSYGDCYFQSLCNALGDGTRLDRVWWENSGAYAPWRSGGPGGGKRGLPRGCEINQVTLLHRHAARYPTTSAGKDMQRALDKIANRKTIIPRKYGELSFLSKADLAMTGWKFDELLNQGRKAAWRSGRELKAVYHPLIQSGEGLFVRSSGSHRVVESAGYWLEGFYGRAFKLRDAGHLPLPNVTIPEGETSNNTLSVHNCPAFNNQDDQDLSMITNKLITARDRLNAALRPQPPLDTEDLTCLADLCPYDSQVAGEDWEAWSRWCGIFTRAEWDVLGYRKDARRYYEAGEGSPYGKTMGAGWVNELLARLTDSAPEDSTTTNRTLDADESTFPQGGKRFFADFGHDNEMIEILAAMGLLSQQRPLPIDSVPDKRTFITSEIIPFGSRIIFERIGCRLGDWEPDPEAPAGDKGDGRKNYVRVFINDVLVPIEDISCQQSGFVEHKMCEVELFLESQAWAREEVDWGVCQSRSAWR</sequence>
<feature type="transmembrane region" description="Helical" evidence="3">
    <location>
        <begin position="63"/>
        <end position="81"/>
    </location>
</feature>
<dbReference type="CDD" id="cd07061">
    <property type="entry name" value="HP_HAP_like"/>
    <property type="match status" value="1"/>
</dbReference>
<protein>
    <submittedName>
        <fullName evidence="4">Histidine phosphatase superfamily</fullName>
    </submittedName>
</protein>
<dbReference type="EMBL" id="JAODAN010000002">
    <property type="protein sequence ID" value="KAK1926180.1"/>
    <property type="molecule type" value="Genomic_DNA"/>
</dbReference>
<dbReference type="Gene3D" id="3.40.50.1240">
    <property type="entry name" value="Phosphoglycerate mutase-like"/>
    <property type="match status" value="1"/>
</dbReference>
<gene>
    <name evidence="4" type="ORF">DB88DRAFT_508290</name>
</gene>
<evidence type="ECO:0000256" key="1">
    <source>
        <dbReference type="ARBA" id="ARBA00022801"/>
    </source>
</evidence>
<feature type="region of interest" description="Disordered" evidence="2">
    <location>
        <begin position="1"/>
        <end position="59"/>
    </location>
</feature>
<dbReference type="SUPFAM" id="SSF53254">
    <property type="entry name" value="Phosphoglycerate mutase-like"/>
    <property type="match status" value="1"/>
</dbReference>
<dbReference type="PANTHER" id="PTHR20963:SF24">
    <property type="entry name" value="3-PHYTASE B"/>
    <property type="match status" value="1"/>
</dbReference>
<evidence type="ECO:0000313" key="5">
    <source>
        <dbReference type="Proteomes" id="UP001182556"/>
    </source>
</evidence>
<dbReference type="InterPro" id="IPR000560">
    <property type="entry name" value="His_Pase_clade-2"/>
</dbReference>
<keyword evidence="3" id="KW-0812">Transmembrane</keyword>
<keyword evidence="5" id="KW-1185">Reference proteome</keyword>
<dbReference type="AlphaFoldDB" id="A0AAD9L7J5"/>
<evidence type="ECO:0000256" key="2">
    <source>
        <dbReference type="SAM" id="MobiDB-lite"/>
    </source>
</evidence>